<evidence type="ECO:0000256" key="3">
    <source>
        <dbReference type="ARBA" id="ARBA00022692"/>
    </source>
</evidence>
<dbReference type="Pfam" id="PF07787">
    <property type="entry name" value="TMEM43"/>
    <property type="match status" value="1"/>
</dbReference>
<dbReference type="GO" id="GO:0012505">
    <property type="term" value="C:endomembrane system"/>
    <property type="evidence" value="ECO:0007669"/>
    <property type="project" value="UniProtKB-SubCell"/>
</dbReference>
<dbReference type="PANTHER" id="PTHR13416">
    <property type="match status" value="1"/>
</dbReference>
<dbReference type="EMBL" id="UEYP01000001">
    <property type="protein sequence ID" value="SSC65873.1"/>
    <property type="molecule type" value="Genomic_DNA"/>
</dbReference>
<organism evidence="8 9">
    <name type="scientific">Ciceribacter selenitireducens ATCC BAA-1503</name>
    <dbReference type="NCBI Taxonomy" id="1336235"/>
    <lineage>
        <taxon>Bacteria</taxon>
        <taxon>Pseudomonadati</taxon>
        <taxon>Pseudomonadota</taxon>
        <taxon>Alphaproteobacteria</taxon>
        <taxon>Hyphomicrobiales</taxon>
        <taxon>Rhizobiaceae</taxon>
        <taxon>Ciceribacter</taxon>
    </lineage>
</organism>
<keyword evidence="9" id="KW-1185">Reference proteome</keyword>
<evidence type="ECO:0000256" key="7">
    <source>
        <dbReference type="SAM" id="Phobius"/>
    </source>
</evidence>
<evidence type="ECO:0000313" key="9">
    <source>
        <dbReference type="Proteomes" id="UP000254764"/>
    </source>
</evidence>
<dbReference type="GO" id="GO:0071763">
    <property type="term" value="P:nuclear membrane organization"/>
    <property type="evidence" value="ECO:0007669"/>
    <property type="project" value="TreeGrafter"/>
</dbReference>
<comment type="subcellular location">
    <subcellularLocation>
        <location evidence="1">Endomembrane system</location>
        <topology evidence="1">Multi-pass membrane protein</topology>
    </subcellularLocation>
    <subcellularLocation>
        <location evidence="2">Endoplasmic reticulum membrane</location>
    </subcellularLocation>
</comment>
<dbReference type="OrthoDB" id="273988at2"/>
<dbReference type="STRING" id="1336235.GCA_000518785_03266"/>
<evidence type="ECO:0000256" key="4">
    <source>
        <dbReference type="ARBA" id="ARBA00022824"/>
    </source>
</evidence>
<keyword evidence="4" id="KW-0256">Endoplasmic reticulum</keyword>
<sequence>MSFTETTRTSWLARLKNALIGAVIGIILVVVAIWALFWNEGRSIKAYRALTEGAGIVVSVSADEIAPSNEGKLIHVSGKVTPDGVPADPEFGISAHGAVAVLREVEMYQWVEKSESRSETKLGGSQETVTTYTYTKEWKSGRENSGDFRQPEGHENPELAVEDQSFAVDSARVGAFAVSGESVAALGTQTDLRLTEADVARAEQVLSGQVHLDRAGFYVGMNPAQSRVGDLRIRYSRSDLPEASFVAAQSEGWLEPFTASNGREIFLSAAGKASAAEMFDTAQAENTMIMWLIRVGGMIGLMVGFSLFFSILGVIADVVPVAGSLVRFGTGMVAFVLTVLVGPLVIAIGWFAYRPLLSIGLLLAGGLIAFAVVWLRRRAAGRPNAAPSAAQ</sequence>
<dbReference type="InterPro" id="IPR012430">
    <property type="entry name" value="TMEM43_fam"/>
</dbReference>
<feature type="transmembrane region" description="Helical" evidence="7">
    <location>
        <begin position="356"/>
        <end position="375"/>
    </location>
</feature>
<evidence type="ECO:0000313" key="8">
    <source>
        <dbReference type="EMBL" id="SSC65873.1"/>
    </source>
</evidence>
<accession>A0A376AEH3</accession>
<feature type="transmembrane region" description="Helical" evidence="7">
    <location>
        <begin position="328"/>
        <end position="350"/>
    </location>
</feature>
<keyword evidence="3 7" id="KW-0812">Transmembrane</keyword>
<reference evidence="9" key="1">
    <citation type="submission" date="2018-07" db="EMBL/GenBank/DDBJ databases">
        <authorList>
            <person name="Peiro R."/>
            <person name="Begona"/>
            <person name="Cbmso G."/>
            <person name="Lopez M."/>
            <person name="Gonzalez S."/>
        </authorList>
    </citation>
    <scope>NUCLEOTIDE SEQUENCE [LARGE SCALE GENOMIC DNA]</scope>
</reference>
<dbReference type="Proteomes" id="UP000254764">
    <property type="component" value="Unassembled WGS sequence"/>
</dbReference>
<evidence type="ECO:0000256" key="6">
    <source>
        <dbReference type="ARBA" id="ARBA00023136"/>
    </source>
</evidence>
<evidence type="ECO:0000256" key="1">
    <source>
        <dbReference type="ARBA" id="ARBA00004127"/>
    </source>
</evidence>
<evidence type="ECO:0000256" key="2">
    <source>
        <dbReference type="ARBA" id="ARBA00004586"/>
    </source>
</evidence>
<evidence type="ECO:0000256" key="5">
    <source>
        <dbReference type="ARBA" id="ARBA00022989"/>
    </source>
</evidence>
<protein>
    <submittedName>
        <fullName evidence="8">Uncharacterized protein</fullName>
    </submittedName>
</protein>
<gene>
    <name evidence="8" type="ORF">RHIZ70_1581</name>
</gene>
<proteinExistence type="predicted"/>
<dbReference type="GO" id="GO:0006629">
    <property type="term" value="P:lipid metabolic process"/>
    <property type="evidence" value="ECO:0007669"/>
    <property type="project" value="TreeGrafter"/>
</dbReference>
<keyword evidence="5 7" id="KW-1133">Transmembrane helix</keyword>
<dbReference type="PANTHER" id="PTHR13416:SF2">
    <property type="entry name" value="TRANSMEMBRANE PROTEIN 43"/>
    <property type="match status" value="1"/>
</dbReference>
<feature type="transmembrane region" description="Helical" evidence="7">
    <location>
        <begin position="18"/>
        <end position="38"/>
    </location>
</feature>
<keyword evidence="6 7" id="KW-0472">Membrane</keyword>
<feature type="transmembrane region" description="Helical" evidence="7">
    <location>
        <begin position="291"/>
        <end position="316"/>
    </location>
</feature>
<dbReference type="RefSeq" id="WP_115668895.1">
    <property type="nucleotide sequence ID" value="NZ_UEYP01000001.1"/>
</dbReference>
<dbReference type="AlphaFoldDB" id="A0A376AEH3"/>
<name>A0A376AEH3_9HYPH</name>